<evidence type="ECO:0000313" key="7">
    <source>
        <dbReference type="Proteomes" id="UP000049222"/>
    </source>
</evidence>
<accession>A0A0M6YJF3</accession>
<organism evidence="6 7">
    <name type="scientific">Jannaschia donghaensis</name>
    <dbReference type="NCBI Taxonomy" id="420998"/>
    <lineage>
        <taxon>Bacteria</taxon>
        <taxon>Pseudomonadati</taxon>
        <taxon>Pseudomonadota</taxon>
        <taxon>Alphaproteobacteria</taxon>
        <taxon>Rhodobacterales</taxon>
        <taxon>Roseobacteraceae</taxon>
        <taxon>Jannaschia</taxon>
    </lineage>
</organism>
<keyword evidence="7" id="KW-1185">Reference proteome</keyword>
<dbReference type="GO" id="GO:0000976">
    <property type="term" value="F:transcription cis-regulatory region binding"/>
    <property type="evidence" value="ECO:0007669"/>
    <property type="project" value="TreeGrafter"/>
</dbReference>
<dbReference type="RefSeq" id="WP_055086058.1">
    <property type="nucleotide sequence ID" value="NZ_CXSU01000012.1"/>
</dbReference>
<dbReference type="PANTHER" id="PTHR30126:SF39">
    <property type="entry name" value="HTH-TYPE TRANSCRIPTIONAL REGULATOR CYSL"/>
    <property type="match status" value="1"/>
</dbReference>
<dbReference type="GO" id="GO:0003700">
    <property type="term" value="F:DNA-binding transcription factor activity"/>
    <property type="evidence" value="ECO:0007669"/>
    <property type="project" value="InterPro"/>
</dbReference>
<reference evidence="6 7" key="1">
    <citation type="submission" date="2015-07" db="EMBL/GenBank/DDBJ databases">
        <authorList>
            <person name="Noorani M."/>
        </authorList>
    </citation>
    <scope>NUCLEOTIDE SEQUENCE [LARGE SCALE GENOMIC DNA]</scope>
    <source>
        <strain evidence="6 7">CECT 7802</strain>
    </source>
</reference>
<dbReference type="Pfam" id="PF03466">
    <property type="entry name" value="LysR_substrate"/>
    <property type="match status" value="1"/>
</dbReference>
<dbReference type="SUPFAM" id="SSF53850">
    <property type="entry name" value="Periplasmic binding protein-like II"/>
    <property type="match status" value="1"/>
</dbReference>
<dbReference type="InterPro" id="IPR036388">
    <property type="entry name" value="WH-like_DNA-bd_sf"/>
</dbReference>
<dbReference type="PROSITE" id="PS50931">
    <property type="entry name" value="HTH_LYSR"/>
    <property type="match status" value="1"/>
</dbReference>
<evidence type="ECO:0000256" key="3">
    <source>
        <dbReference type="ARBA" id="ARBA00023125"/>
    </source>
</evidence>
<dbReference type="STRING" id="420998.JDO7802_02516"/>
<sequence length="319" mass="34924">MTLPPGFDLRALRIFVAVVETGGMSAAARHLGMTQSSVSQAVSTLEEALEIVLFDRAIRPIALTGPGSVLHRQARMLLADATQTFHRLRDTGEIRRASLTIGMAESVANTVGPILVSRMADAAEHWRIWSGISPDQHEALLDHTVDMIVTTGTDLDDIDGVELHPILIEPFVLVQAIAKTGARPDLAQLATRPFVRYSLRSSIGRQIERQLRRLDLDIPFGVEFDTATGQLAAVAAGMGWSMTTPLCLAQEWAQLPRLTVDPMPRGRFTRSIRLAARRGEMGDLPARVATVCRAILAVEVMPRLDEAMPWVADDLTWPS</sequence>
<keyword evidence="2" id="KW-0805">Transcription regulation</keyword>
<evidence type="ECO:0000256" key="4">
    <source>
        <dbReference type="ARBA" id="ARBA00023163"/>
    </source>
</evidence>
<dbReference type="InterPro" id="IPR005119">
    <property type="entry name" value="LysR_subst-bd"/>
</dbReference>
<dbReference type="Pfam" id="PF00126">
    <property type="entry name" value="HTH_1"/>
    <property type="match status" value="1"/>
</dbReference>
<gene>
    <name evidence="6" type="primary">gltC_1</name>
    <name evidence="6" type="ORF">JDO7802_02516</name>
</gene>
<feature type="domain" description="HTH lysR-type" evidence="5">
    <location>
        <begin position="7"/>
        <end position="64"/>
    </location>
</feature>
<dbReference type="InterPro" id="IPR036390">
    <property type="entry name" value="WH_DNA-bd_sf"/>
</dbReference>
<dbReference type="Gene3D" id="3.40.190.10">
    <property type="entry name" value="Periplasmic binding protein-like II"/>
    <property type="match status" value="2"/>
</dbReference>
<proteinExistence type="inferred from homology"/>
<keyword evidence="4" id="KW-0804">Transcription</keyword>
<dbReference type="Gene3D" id="1.10.10.10">
    <property type="entry name" value="Winged helix-like DNA-binding domain superfamily/Winged helix DNA-binding domain"/>
    <property type="match status" value="1"/>
</dbReference>
<evidence type="ECO:0000259" key="5">
    <source>
        <dbReference type="PROSITE" id="PS50931"/>
    </source>
</evidence>
<dbReference type="SUPFAM" id="SSF46785">
    <property type="entry name" value="Winged helix' DNA-binding domain"/>
    <property type="match status" value="1"/>
</dbReference>
<evidence type="ECO:0000256" key="2">
    <source>
        <dbReference type="ARBA" id="ARBA00023015"/>
    </source>
</evidence>
<dbReference type="EMBL" id="CXSU01000012">
    <property type="protein sequence ID" value="CTQ50492.1"/>
    <property type="molecule type" value="Genomic_DNA"/>
</dbReference>
<dbReference type="PANTHER" id="PTHR30126">
    <property type="entry name" value="HTH-TYPE TRANSCRIPTIONAL REGULATOR"/>
    <property type="match status" value="1"/>
</dbReference>
<dbReference type="AlphaFoldDB" id="A0A0M6YJF3"/>
<name>A0A0M6YJF3_9RHOB</name>
<comment type="similarity">
    <text evidence="1">Belongs to the LysR transcriptional regulatory family.</text>
</comment>
<dbReference type="CDD" id="cd05466">
    <property type="entry name" value="PBP2_LTTR_substrate"/>
    <property type="match status" value="1"/>
</dbReference>
<dbReference type="FunFam" id="1.10.10.10:FF:000001">
    <property type="entry name" value="LysR family transcriptional regulator"/>
    <property type="match status" value="1"/>
</dbReference>
<protein>
    <submittedName>
        <fullName evidence="6">HTH-type transcriptional regulator GltC</fullName>
    </submittedName>
</protein>
<dbReference type="PRINTS" id="PR00039">
    <property type="entry name" value="HTHLYSR"/>
</dbReference>
<evidence type="ECO:0000313" key="6">
    <source>
        <dbReference type="EMBL" id="CTQ50492.1"/>
    </source>
</evidence>
<keyword evidence="3" id="KW-0238">DNA-binding</keyword>
<dbReference type="Proteomes" id="UP000049222">
    <property type="component" value="Unassembled WGS sequence"/>
</dbReference>
<dbReference type="InterPro" id="IPR000847">
    <property type="entry name" value="LysR_HTH_N"/>
</dbReference>
<evidence type="ECO:0000256" key="1">
    <source>
        <dbReference type="ARBA" id="ARBA00009437"/>
    </source>
</evidence>
<dbReference type="OrthoDB" id="7776850at2"/>